<evidence type="ECO:0000256" key="1">
    <source>
        <dbReference type="SAM" id="MobiDB-lite"/>
    </source>
</evidence>
<protein>
    <submittedName>
        <fullName evidence="2">Uncharacterized protein</fullName>
    </submittedName>
</protein>
<comment type="caution">
    <text evidence="2">The sequence shown here is derived from an EMBL/GenBank/DDBJ whole genome shotgun (WGS) entry which is preliminary data.</text>
</comment>
<dbReference type="AlphaFoldDB" id="A0A9P7C0Y5"/>
<sequence length="92" mass="10148">MHDVFARSRIAVGQADGVPPYFQEAAFIRRFAGHQCFDKMGIGWTGHEGAWGSLGLFEQSGAKAPSASSAAYHRRPRDPPLRALPWPTWRPG</sequence>
<feature type="region of interest" description="Disordered" evidence="1">
    <location>
        <begin position="67"/>
        <end position="92"/>
    </location>
</feature>
<feature type="compositionally biased region" description="Low complexity" evidence="1">
    <location>
        <begin position="81"/>
        <end position="92"/>
    </location>
</feature>
<dbReference type="Proteomes" id="UP000740926">
    <property type="component" value="Unassembled WGS sequence"/>
</dbReference>
<keyword evidence="3" id="KW-1185">Reference proteome</keyword>
<gene>
    <name evidence="2" type="ORF">G6F50_017172</name>
</gene>
<dbReference type="EMBL" id="JAANIU010012073">
    <property type="protein sequence ID" value="KAG1530653.1"/>
    <property type="molecule type" value="Genomic_DNA"/>
</dbReference>
<name>A0A9P7C0Y5_9FUNG</name>
<proteinExistence type="predicted"/>
<accession>A0A9P7C0Y5</accession>
<reference evidence="2 3" key="1">
    <citation type="journal article" date="2020" name="Microb. Genom.">
        <title>Genetic diversity of clinical and environmental Mucorales isolates obtained from an investigation of mucormycosis cases among solid organ transplant recipients.</title>
        <authorList>
            <person name="Nguyen M.H."/>
            <person name="Kaul D."/>
            <person name="Muto C."/>
            <person name="Cheng S.J."/>
            <person name="Richter R.A."/>
            <person name="Bruno V.M."/>
            <person name="Liu G."/>
            <person name="Beyhan S."/>
            <person name="Sundermann A.J."/>
            <person name="Mounaud S."/>
            <person name="Pasculle A.W."/>
            <person name="Nierman W.C."/>
            <person name="Driscoll E."/>
            <person name="Cumbie R."/>
            <person name="Clancy C.J."/>
            <person name="Dupont C.L."/>
        </authorList>
    </citation>
    <scope>NUCLEOTIDE SEQUENCE [LARGE SCALE GENOMIC DNA]</scope>
    <source>
        <strain evidence="2 3">GL24</strain>
    </source>
</reference>
<evidence type="ECO:0000313" key="3">
    <source>
        <dbReference type="Proteomes" id="UP000740926"/>
    </source>
</evidence>
<evidence type="ECO:0000313" key="2">
    <source>
        <dbReference type="EMBL" id="KAG1530653.1"/>
    </source>
</evidence>
<organism evidence="2 3">
    <name type="scientific">Rhizopus delemar</name>
    <dbReference type="NCBI Taxonomy" id="936053"/>
    <lineage>
        <taxon>Eukaryota</taxon>
        <taxon>Fungi</taxon>
        <taxon>Fungi incertae sedis</taxon>
        <taxon>Mucoromycota</taxon>
        <taxon>Mucoromycotina</taxon>
        <taxon>Mucoromycetes</taxon>
        <taxon>Mucorales</taxon>
        <taxon>Mucorineae</taxon>
        <taxon>Rhizopodaceae</taxon>
        <taxon>Rhizopus</taxon>
    </lineage>
</organism>